<dbReference type="AlphaFoldDB" id="A0A1M4Y670"/>
<reference evidence="1 2" key="1">
    <citation type="submission" date="2016-11" db="EMBL/GenBank/DDBJ databases">
        <authorList>
            <person name="Jaros S."/>
            <person name="Januszkiewicz K."/>
            <person name="Wedrychowicz H."/>
        </authorList>
    </citation>
    <scope>NUCLEOTIDE SEQUENCE [LARGE SCALE GENOMIC DNA]</scope>
    <source>
        <strain evidence="1 2">DSM 44666</strain>
    </source>
</reference>
<evidence type="ECO:0000313" key="2">
    <source>
        <dbReference type="Proteomes" id="UP000184476"/>
    </source>
</evidence>
<organism evidence="1 2">
    <name type="scientific">Seinonella peptonophila</name>
    <dbReference type="NCBI Taxonomy" id="112248"/>
    <lineage>
        <taxon>Bacteria</taxon>
        <taxon>Bacillati</taxon>
        <taxon>Bacillota</taxon>
        <taxon>Bacilli</taxon>
        <taxon>Bacillales</taxon>
        <taxon>Thermoactinomycetaceae</taxon>
        <taxon>Seinonella</taxon>
    </lineage>
</organism>
<dbReference type="Proteomes" id="UP000184476">
    <property type="component" value="Unassembled WGS sequence"/>
</dbReference>
<protein>
    <submittedName>
        <fullName evidence="1">Predicted ABC-type ATPase</fullName>
    </submittedName>
</protein>
<dbReference type="InterPro" id="IPR027417">
    <property type="entry name" value="P-loop_NTPase"/>
</dbReference>
<dbReference type="STRING" id="112248.SAMN05444392_10665"/>
<keyword evidence="2" id="KW-1185">Reference proteome</keyword>
<dbReference type="SUPFAM" id="SSF52540">
    <property type="entry name" value="P-loop containing nucleoside triphosphate hydrolases"/>
    <property type="match status" value="1"/>
</dbReference>
<accession>A0A1M4Y670</accession>
<dbReference type="RefSeq" id="WP_073154903.1">
    <property type="nucleotide sequence ID" value="NZ_FQVL01000006.1"/>
</dbReference>
<sequence>MSQPSLKGFTVVCGLPGSGKSSIFEAMVDQNALPLSYPKMDRMVIDTAIQSGLDFMTAMEMCGDVIQHELFRNIDENRPILMETAVVPTKYLNRAVQQSEEINLVAVTCGDDIRENETRMRFRAIAGGMVFETQDLESKQLEYRDELKKWMPRVSYACIIDTREEPKIVMEMNKGQLIYLDPQMPLWVQELSKSFGSVVQTSEENQFAESLKQGLNQIKQKTPYFVGAFIERPHIYRYVMRKLKEAQLNDSEVIDQIPSLYHLPPYQFNNAQITLANKILKSRIENGLSTVVTGEYMYALTENHFKAAKEKGFNTEFLFVADERDRYTHDPDKPQFLKPLLQSVDYGKVVFDDIHRRHLDVLETFQGSVMYSYGIDSPWLSQIANQLPRSEIDFLMDDPFIQKLWAPLKIYLNEFETDKNRLRPNDEIDRGLTRLIMQRYLGRFERGNL</sequence>
<evidence type="ECO:0000313" key="1">
    <source>
        <dbReference type="EMBL" id="SHF01169.1"/>
    </source>
</evidence>
<proteinExistence type="predicted"/>
<dbReference type="EMBL" id="FQVL01000006">
    <property type="protein sequence ID" value="SHF01169.1"/>
    <property type="molecule type" value="Genomic_DNA"/>
</dbReference>
<gene>
    <name evidence="1" type="ORF">SAMN05444392_10665</name>
</gene>
<name>A0A1M4Y670_9BACL</name>